<proteinExistence type="predicted"/>
<evidence type="ECO:0000256" key="2">
    <source>
        <dbReference type="ARBA" id="ARBA00022840"/>
    </source>
</evidence>
<accession>A0A7R9DD85</accession>
<dbReference type="PANTHER" id="PTHR18937">
    <property type="entry name" value="STRUCTURAL MAINTENANCE OF CHROMOSOMES SMC FAMILY MEMBER"/>
    <property type="match status" value="1"/>
</dbReference>
<dbReference type="FunFam" id="1.20.1060.20:FF:000003">
    <property type="entry name" value="Structural maintenance of chromosomes 4"/>
    <property type="match status" value="1"/>
</dbReference>
<evidence type="ECO:0000259" key="5">
    <source>
        <dbReference type="SMART" id="SM00968"/>
    </source>
</evidence>
<keyword evidence="2" id="KW-0067">ATP-binding</keyword>
<dbReference type="Pfam" id="PF06470">
    <property type="entry name" value="SMC_hinge"/>
    <property type="match status" value="1"/>
</dbReference>
<dbReference type="PANTHER" id="PTHR18937:SF172">
    <property type="entry name" value="STRUCTURAL MAINTENANCE OF CHROMOSOMES PROTEIN"/>
    <property type="match status" value="1"/>
</dbReference>
<keyword evidence="1" id="KW-0547">Nucleotide-binding</keyword>
<dbReference type="Gene3D" id="3.30.70.1620">
    <property type="match status" value="1"/>
</dbReference>
<keyword evidence="3" id="KW-0539">Nucleus</keyword>
<evidence type="ECO:0000256" key="1">
    <source>
        <dbReference type="ARBA" id="ARBA00022741"/>
    </source>
</evidence>
<dbReference type="InterPro" id="IPR010935">
    <property type="entry name" value="SMC_hinge"/>
</dbReference>
<reference evidence="6" key="1">
    <citation type="submission" date="2020-11" db="EMBL/GenBank/DDBJ databases">
        <authorList>
            <person name="Tran Van P."/>
        </authorList>
    </citation>
    <scope>NUCLEOTIDE SEQUENCE</scope>
</reference>
<dbReference type="SUPFAM" id="SSF75553">
    <property type="entry name" value="Smc hinge domain"/>
    <property type="match status" value="1"/>
</dbReference>
<dbReference type="EMBL" id="OC322223">
    <property type="protein sequence ID" value="CAD7411443.1"/>
    <property type="molecule type" value="Genomic_DNA"/>
</dbReference>
<evidence type="ECO:0000256" key="4">
    <source>
        <dbReference type="SAM" id="Coils"/>
    </source>
</evidence>
<gene>
    <name evidence="6" type="ORF">TCEB3V08_LOCUS10937</name>
</gene>
<evidence type="ECO:0000313" key="6">
    <source>
        <dbReference type="EMBL" id="CAD7411443.1"/>
    </source>
</evidence>
<dbReference type="SMART" id="SM00968">
    <property type="entry name" value="SMC_hinge"/>
    <property type="match status" value="1"/>
</dbReference>
<sequence>MQAARARLVMVKKEEAEVGAELQNCCRQVEEARSSMRATKSQGAVVDFLMAEKQSGRLPGIFGRLGDLGAIDQRYDVAVSTACGALDNIVVDTVTTAEHCIECLRRNDVGRATFIALEKQERWRPYCNQKIKTIALANIWADLLDEINMRNLILQSEDTTLEIEKENIAALRDEVNDRREMWPIYVESAKNIAAVLVVPAEFGIVGWYKTSSAFYFALRDTLVAQDLEQATRIAYGAERHRVVTLGGELIELSGVAKRSARLFRSRGGRYRMMVKGEGGQTKLLFTNTYFTCQDSVDSKI</sequence>
<dbReference type="InterPro" id="IPR036277">
    <property type="entry name" value="SMC_hinge_sf"/>
</dbReference>
<dbReference type="Gene3D" id="1.20.1060.20">
    <property type="match status" value="1"/>
</dbReference>
<dbReference type="GO" id="GO:0000796">
    <property type="term" value="C:condensin complex"/>
    <property type="evidence" value="ECO:0007669"/>
    <property type="project" value="TreeGrafter"/>
</dbReference>
<name>A0A7R9DD85_TIMCR</name>
<dbReference type="GO" id="GO:0005524">
    <property type="term" value="F:ATP binding"/>
    <property type="evidence" value="ECO:0007669"/>
    <property type="project" value="UniProtKB-KW"/>
</dbReference>
<organism evidence="6">
    <name type="scientific">Timema cristinae</name>
    <name type="common">Walking stick</name>
    <dbReference type="NCBI Taxonomy" id="61476"/>
    <lineage>
        <taxon>Eukaryota</taxon>
        <taxon>Metazoa</taxon>
        <taxon>Ecdysozoa</taxon>
        <taxon>Arthropoda</taxon>
        <taxon>Hexapoda</taxon>
        <taxon>Insecta</taxon>
        <taxon>Pterygota</taxon>
        <taxon>Neoptera</taxon>
        <taxon>Polyneoptera</taxon>
        <taxon>Phasmatodea</taxon>
        <taxon>Timematodea</taxon>
        <taxon>Timematoidea</taxon>
        <taxon>Timematidae</taxon>
        <taxon>Timema</taxon>
    </lineage>
</organism>
<keyword evidence="4" id="KW-0175">Coiled coil</keyword>
<evidence type="ECO:0000256" key="3">
    <source>
        <dbReference type="ARBA" id="ARBA00023242"/>
    </source>
</evidence>
<feature type="coiled-coil region" evidence="4">
    <location>
        <begin position="154"/>
        <end position="181"/>
    </location>
</feature>
<dbReference type="AlphaFoldDB" id="A0A7R9DD85"/>
<dbReference type="GO" id="GO:0007076">
    <property type="term" value="P:mitotic chromosome condensation"/>
    <property type="evidence" value="ECO:0007669"/>
    <property type="project" value="TreeGrafter"/>
</dbReference>
<protein>
    <recommendedName>
        <fullName evidence="5">SMC hinge domain-containing protein</fullName>
    </recommendedName>
</protein>
<feature type="domain" description="SMC hinge" evidence="5">
    <location>
        <begin position="59"/>
        <end position="234"/>
    </location>
</feature>